<name>A0A7S3UA79_9SPIT</name>
<feature type="compositionally biased region" description="Low complexity" evidence="1">
    <location>
        <begin position="1"/>
        <end position="10"/>
    </location>
</feature>
<proteinExistence type="predicted"/>
<gene>
    <name evidence="2" type="ORF">SACU0126_LOCUS37783</name>
    <name evidence="3" type="ORF">SACU0126_LOCUS37784</name>
</gene>
<evidence type="ECO:0000313" key="2">
    <source>
        <dbReference type="EMBL" id="CAE0606016.1"/>
    </source>
</evidence>
<reference evidence="3" key="1">
    <citation type="submission" date="2021-01" db="EMBL/GenBank/DDBJ databases">
        <authorList>
            <person name="Corre E."/>
            <person name="Pelletier E."/>
            <person name="Niang G."/>
            <person name="Scheremetjew M."/>
            <person name="Finn R."/>
            <person name="Kale V."/>
            <person name="Holt S."/>
            <person name="Cochrane G."/>
            <person name="Meng A."/>
            <person name="Brown T."/>
            <person name="Cohen L."/>
        </authorList>
    </citation>
    <scope>NUCLEOTIDE SEQUENCE</scope>
    <source>
        <strain evidence="3">SPMC142</strain>
    </source>
</reference>
<sequence length="103" mass="11094">MAPAATSKPAAARKRPEGGYTKSARDLQAKERVAILDDVRKESSRAVEHCRATGESARRALQSGNFPLATKGKVRQALAKKSADAKGMRDHHSQLLTNDDDAP</sequence>
<dbReference type="EMBL" id="HBIQ01119306">
    <property type="protein sequence ID" value="CAE0606017.1"/>
    <property type="molecule type" value="Transcribed_RNA"/>
</dbReference>
<protein>
    <submittedName>
        <fullName evidence="3">Uncharacterized protein</fullName>
    </submittedName>
</protein>
<feature type="region of interest" description="Disordered" evidence="1">
    <location>
        <begin position="1"/>
        <end position="26"/>
    </location>
</feature>
<feature type="compositionally biased region" description="Basic and acidic residues" evidence="1">
    <location>
        <begin position="81"/>
        <end position="93"/>
    </location>
</feature>
<evidence type="ECO:0000256" key="1">
    <source>
        <dbReference type="SAM" id="MobiDB-lite"/>
    </source>
</evidence>
<organism evidence="3">
    <name type="scientific">Strombidinopsis acuminata</name>
    <dbReference type="NCBI Taxonomy" id="141414"/>
    <lineage>
        <taxon>Eukaryota</taxon>
        <taxon>Sar</taxon>
        <taxon>Alveolata</taxon>
        <taxon>Ciliophora</taxon>
        <taxon>Intramacronucleata</taxon>
        <taxon>Spirotrichea</taxon>
        <taxon>Choreotrichia</taxon>
        <taxon>Choreotrichida</taxon>
        <taxon>Strombidinopsidae</taxon>
        <taxon>Strombidinopsis</taxon>
    </lineage>
</organism>
<feature type="region of interest" description="Disordered" evidence="1">
    <location>
        <begin position="78"/>
        <end position="103"/>
    </location>
</feature>
<accession>A0A7S3UA79</accession>
<dbReference type="EMBL" id="HBIQ01119305">
    <property type="protein sequence ID" value="CAE0606016.1"/>
    <property type="molecule type" value="Transcribed_RNA"/>
</dbReference>
<dbReference type="AlphaFoldDB" id="A0A7S3UA79"/>
<evidence type="ECO:0000313" key="3">
    <source>
        <dbReference type="EMBL" id="CAE0606017.1"/>
    </source>
</evidence>